<evidence type="ECO:0000256" key="5">
    <source>
        <dbReference type="ARBA" id="ARBA00023157"/>
    </source>
</evidence>
<dbReference type="GO" id="GO:0006508">
    <property type="term" value="P:proteolysis"/>
    <property type="evidence" value="ECO:0007669"/>
    <property type="project" value="UniProtKB-KW"/>
</dbReference>
<dbReference type="FunFam" id="2.40.10.10:FF:000073">
    <property type="entry name" value="Trypsin alpha"/>
    <property type="match status" value="1"/>
</dbReference>
<dbReference type="CDD" id="cd00190">
    <property type="entry name" value="Tryp_SPc"/>
    <property type="match status" value="1"/>
</dbReference>
<dbReference type="InterPro" id="IPR001254">
    <property type="entry name" value="Trypsin_dom"/>
</dbReference>
<evidence type="ECO:0000313" key="9">
    <source>
        <dbReference type="Proteomes" id="UP000014137"/>
    </source>
</evidence>
<protein>
    <submittedName>
        <fullName evidence="8">Secreted trypsin-like serine protease</fullName>
    </submittedName>
</protein>
<dbReference type="RefSeq" id="WP_005162138.1">
    <property type="nucleotide sequence ID" value="NZ_ANMG01000053.1"/>
</dbReference>
<dbReference type="GO" id="GO:0004252">
    <property type="term" value="F:serine-type endopeptidase activity"/>
    <property type="evidence" value="ECO:0007669"/>
    <property type="project" value="InterPro"/>
</dbReference>
<dbReference type="AlphaFoldDB" id="M2QDW9"/>
<accession>M2QDW9</accession>
<evidence type="ECO:0000256" key="1">
    <source>
        <dbReference type="ARBA" id="ARBA00007664"/>
    </source>
</evidence>
<evidence type="ECO:0000313" key="8">
    <source>
        <dbReference type="EMBL" id="EMD24921.1"/>
    </source>
</evidence>
<name>M2QDW9_9PSEU</name>
<proteinExistence type="inferred from homology"/>
<keyword evidence="3" id="KW-0378">Hydrolase</keyword>
<dbReference type="Proteomes" id="UP000014137">
    <property type="component" value="Unassembled WGS sequence"/>
</dbReference>
<dbReference type="InterPro" id="IPR009003">
    <property type="entry name" value="Peptidase_S1_PA"/>
</dbReference>
<dbReference type="PANTHER" id="PTHR24276">
    <property type="entry name" value="POLYSERASE-RELATED"/>
    <property type="match status" value="1"/>
</dbReference>
<dbReference type="SMART" id="SM00020">
    <property type="entry name" value="Tryp_SPc"/>
    <property type="match status" value="1"/>
</dbReference>
<comment type="similarity">
    <text evidence="1">Belongs to the peptidase S1 family.</text>
</comment>
<keyword evidence="4" id="KW-0720">Serine protease</keyword>
<dbReference type="InterPro" id="IPR050430">
    <property type="entry name" value="Peptidase_S1"/>
</dbReference>
<dbReference type="PROSITE" id="PS00134">
    <property type="entry name" value="TRYPSIN_HIS"/>
    <property type="match status" value="1"/>
</dbReference>
<dbReference type="PANTHER" id="PTHR24276:SF98">
    <property type="entry name" value="FI18310P1-RELATED"/>
    <property type="match status" value="1"/>
</dbReference>
<dbReference type="Gene3D" id="2.40.10.10">
    <property type="entry name" value="Trypsin-like serine proteases"/>
    <property type="match status" value="1"/>
</dbReference>
<sequence>MKARFMAAGLAAAACGIAVITAVPASADPITPKIIGGQPADQVYSFMVSLQSSGSHFCGGSLISEEWVLTAAHCVVDGTPEQVKMRIGTKTWAQGGEEAQAAEIKVHPDYDGQKPGADIALVKLAAKATSKPIQLADKADPGTESRIIGWGQTCPTRGCGEVPDELQQLDTKVLEADKCTDIDGKVELCTDNPNQNSGACYGDSGGPQIVKSGEEWRLIGDTSRSGNGDATCATGPSIYTSVVAYKDWVAQTTGGGADLR</sequence>
<gene>
    <name evidence="8" type="ORF">C791_5503</name>
</gene>
<dbReference type="OrthoDB" id="3657335at2"/>
<dbReference type="InterPro" id="IPR001314">
    <property type="entry name" value="Peptidase_S1A"/>
</dbReference>
<dbReference type="PROSITE" id="PS50240">
    <property type="entry name" value="TRYPSIN_DOM"/>
    <property type="match status" value="1"/>
</dbReference>
<keyword evidence="5" id="KW-1015">Disulfide bond</keyword>
<keyword evidence="2 8" id="KW-0645">Protease</keyword>
<dbReference type="PRINTS" id="PR00722">
    <property type="entry name" value="CHYMOTRYPSIN"/>
</dbReference>
<evidence type="ECO:0000256" key="3">
    <source>
        <dbReference type="ARBA" id="ARBA00022801"/>
    </source>
</evidence>
<dbReference type="EMBL" id="ANMG01000053">
    <property type="protein sequence ID" value="EMD24921.1"/>
    <property type="molecule type" value="Genomic_DNA"/>
</dbReference>
<dbReference type="InterPro" id="IPR018114">
    <property type="entry name" value="TRYPSIN_HIS"/>
</dbReference>
<evidence type="ECO:0000256" key="4">
    <source>
        <dbReference type="ARBA" id="ARBA00022825"/>
    </source>
</evidence>
<evidence type="ECO:0000256" key="2">
    <source>
        <dbReference type="ARBA" id="ARBA00022670"/>
    </source>
</evidence>
<dbReference type="PROSITE" id="PS51257">
    <property type="entry name" value="PROKAR_LIPOPROTEIN"/>
    <property type="match status" value="1"/>
</dbReference>
<dbReference type="PATRIC" id="fig|1238180.3.peg.5419"/>
<evidence type="ECO:0000256" key="6">
    <source>
        <dbReference type="SAM" id="SignalP"/>
    </source>
</evidence>
<comment type="caution">
    <text evidence="8">The sequence shown here is derived from an EMBL/GenBank/DDBJ whole genome shotgun (WGS) entry which is preliminary data.</text>
</comment>
<dbReference type="InterPro" id="IPR043504">
    <property type="entry name" value="Peptidase_S1_PA_chymotrypsin"/>
</dbReference>
<evidence type="ECO:0000259" key="7">
    <source>
        <dbReference type="PROSITE" id="PS50240"/>
    </source>
</evidence>
<reference evidence="8 9" key="1">
    <citation type="submission" date="2012-10" db="EMBL/GenBank/DDBJ databases">
        <title>Genome assembly of Amycolatopsis azurea DSM 43854.</title>
        <authorList>
            <person name="Khatri I."/>
            <person name="Kaur I."/>
            <person name="Subramanian S."/>
            <person name="Mayilraj S."/>
        </authorList>
    </citation>
    <scope>NUCLEOTIDE SEQUENCE [LARGE SCALE GENOMIC DNA]</scope>
    <source>
        <strain evidence="8 9">DSM 43854</strain>
    </source>
</reference>
<keyword evidence="6" id="KW-0732">Signal</keyword>
<feature type="chain" id="PRO_5004022914" evidence="6">
    <location>
        <begin position="28"/>
        <end position="260"/>
    </location>
</feature>
<feature type="domain" description="Peptidase S1" evidence="7">
    <location>
        <begin position="34"/>
        <end position="254"/>
    </location>
</feature>
<dbReference type="SUPFAM" id="SSF50494">
    <property type="entry name" value="Trypsin-like serine proteases"/>
    <property type="match status" value="1"/>
</dbReference>
<dbReference type="Pfam" id="PF00089">
    <property type="entry name" value="Trypsin"/>
    <property type="match status" value="1"/>
</dbReference>
<organism evidence="8 9">
    <name type="scientific">Amycolatopsis azurea DSM 43854</name>
    <dbReference type="NCBI Taxonomy" id="1238180"/>
    <lineage>
        <taxon>Bacteria</taxon>
        <taxon>Bacillati</taxon>
        <taxon>Actinomycetota</taxon>
        <taxon>Actinomycetes</taxon>
        <taxon>Pseudonocardiales</taxon>
        <taxon>Pseudonocardiaceae</taxon>
        <taxon>Amycolatopsis</taxon>
    </lineage>
</organism>
<feature type="signal peptide" evidence="6">
    <location>
        <begin position="1"/>
        <end position="27"/>
    </location>
</feature>